<dbReference type="InterPro" id="IPR011765">
    <property type="entry name" value="Pept_M16_N"/>
</dbReference>
<dbReference type="FunFam" id="3.30.830.10:FF:000005">
    <property type="entry name" value="nardilysin isoform X1"/>
    <property type="match status" value="1"/>
</dbReference>
<keyword evidence="13" id="KW-1185">Reference proteome</keyword>
<evidence type="ECO:0000256" key="2">
    <source>
        <dbReference type="ARBA" id="ARBA00022670"/>
    </source>
</evidence>
<evidence type="ECO:0000259" key="9">
    <source>
        <dbReference type="Pfam" id="PF05193"/>
    </source>
</evidence>
<dbReference type="InterPro" id="IPR011249">
    <property type="entry name" value="Metalloenz_LuxS/M16"/>
</dbReference>
<evidence type="ECO:0000256" key="3">
    <source>
        <dbReference type="ARBA" id="ARBA00022723"/>
    </source>
</evidence>
<evidence type="ECO:0000256" key="6">
    <source>
        <dbReference type="ARBA" id="ARBA00023049"/>
    </source>
</evidence>
<sequence>MSIGLVQSLLRKNLNFSCELGSSSGILSPWKEFRMMSSYKKFELNFIKPDLDDRSYRFIQLPNDLKALIIHDPTTDRAAAALDVNIGAFEDPEELPGLAHFCEHLLFMGSKKFPDENEYSSFLSKHGGSSNAYTGALNTNYYFEVNYEHLRGALDRFSGFFTGPLFNQDSTEKEINAVDSENKKNIQNDIWRLYQLDKSLSSSQHPYHKFSTGNLKTLDEIPKSQGVDVREKLLEFYNRCYSANLMKLCILGREDLDTLSEWAYELFKEVPNLARPLPEYKAPILNKEHLQKLILVKPVKDLRKLEVTFTVPDMDEHWESKPNHVLSHLIGHEGSGSLLKCLKELGWANELSAGGHTVSKGNAFFCIDTDLTEQGLKNYESVAHIIFQYIEMLRNSLPQEMIYLELEDIARASFKFKQKGSASSTVSSLSKALEKTYIPVQNILSTSLFLKYEPDLITKYVNSLKVENCRVMLVSKSLETDLTEKWYGTEYAVKTFSSELLKKLQRPGLNSRLHLPRPNEFIATNFQVQKLENVEPLEEPMLLKDDQIGKLWYKKDDRFWQPRGFIYSTLKLPHTYASVVNSMLTTVYVQMVNDYLKDLQYDASCANLHLSFVKTNSGLDITISGFNDKLDILLTRFLEGLKNFRPDRKRFDIFKEKSKQHLKNQLLEIPYSQVSSVYTSLINERSWTIQEKLDVIEKITFDQLENFIPQIYEELYFESLVHGNIKLDEAYQIHSLVQTLSPNDIRNSQNNNTRIRSYVLPLGKTYRFEAELADSENVNSCIQYMIQLGVYDEEMSATARLFAQMIHEPCFDNLRTKEQLGYVVFSSSLSNHGTVNIRILVQSEHTTPYLEWRIENFLEKFGESLREMSDQDFEKHKDALCKSLLQKYKNMKEESNVYTSAIYLGDYNFLHRQRQARIVSRLSKAELIKFYESRIIGPDASKLVLHLKSQIVAQNIDESNLDVSQYPKGNLITDIGSFKSQMFVAPARQQPKMFTVHTPKL</sequence>
<dbReference type="GO" id="GO:0043171">
    <property type="term" value="P:peptide catabolic process"/>
    <property type="evidence" value="ECO:0007669"/>
    <property type="project" value="TreeGrafter"/>
</dbReference>
<dbReference type="EMBL" id="CP059271">
    <property type="protein sequence ID" value="QLQ80813.1"/>
    <property type="molecule type" value="Genomic_DNA"/>
</dbReference>
<dbReference type="InterPro" id="IPR007863">
    <property type="entry name" value="Peptidase_M16_C"/>
</dbReference>
<gene>
    <name evidence="12" type="ORF">HG537_0E01680</name>
</gene>
<dbReference type="Pfam" id="PF05193">
    <property type="entry name" value="Peptidase_M16_C"/>
    <property type="match status" value="1"/>
</dbReference>
<reference evidence="12 13" key="1">
    <citation type="submission" date="2020-06" db="EMBL/GenBank/DDBJ databases">
        <title>The yeast mating-type switching endonuclease HO is a domesticated member of an unorthodox homing genetic element family.</title>
        <authorList>
            <person name="Coughlan A.Y."/>
            <person name="Lombardi L."/>
            <person name="Braun-Galleani S."/>
            <person name="Martos A.R."/>
            <person name="Galeote V."/>
            <person name="Bigey F."/>
            <person name="Dequin S."/>
            <person name="Byrne K.P."/>
            <person name="Wolfe K.H."/>
        </authorList>
    </citation>
    <scope>NUCLEOTIDE SEQUENCE [LARGE SCALE GENOMIC DNA]</scope>
    <source>
        <strain evidence="12 13">CBS2947</strain>
    </source>
</reference>
<dbReference type="GO" id="GO:0005829">
    <property type="term" value="C:cytosol"/>
    <property type="evidence" value="ECO:0007669"/>
    <property type="project" value="TreeGrafter"/>
</dbReference>
<dbReference type="SUPFAM" id="SSF63411">
    <property type="entry name" value="LuxS/MPP-like metallohydrolase"/>
    <property type="match status" value="4"/>
</dbReference>
<dbReference type="Gene3D" id="3.30.830.10">
    <property type="entry name" value="Metalloenzyme, LuxS/M16 peptidase-like"/>
    <property type="match status" value="4"/>
</dbReference>
<dbReference type="PANTHER" id="PTHR43690">
    <property type="entry name" value="NARDILYSIN"/>
    <property type="match status" value="1"/>
</dbReference>
<keyword evidence="5" id="KW-0862">Zinc</keyword>
<feature type="domain" description="Peptidase M16 middle/third" evidence="10">
    <location>
        <begin position="414"/>
        <end position="694"/>
    </location>
</feature>
<evidence type="ECO:0000259" key="11">
    <source>
        <dbReference type="Pfam" id="PF22456"/>
    </source>
</evidence>
<dbReference type="AlphaFoldDB" id="A0A7H9HU92"/>
<organism evidence="12 13">
    <name type="scientific">Torulaspora globosa</name>
    <dbReference type="NCBI Taxonomy" id="48254"/>
    <lineage>
        <taxon>Eukaryota</taxon>
        <taxon>Fungi</taxon>
        <taxon>Dikarya</taxon>
        <taxon>Ascomycota</taxon>
        <taxon>Saccharomycotina</taxon>
        <taxon>Saccharomycetes</taxon>
        <taxon>Saccharomycetales</taxon>
        <taxon>Saccharomycetaceae</taxon>
        <taxon>Torulaspora</taxon>
    </lineage>
</organism>
<dbReference type="FunFam" id="3.30.830.10:FF:000004">
    <property type="entry name" value="Putative insulin-degrading enzyme"/>
    <property type="match status" value="1"/>
</dbReference>
<feature type="domain" description="Coenzyme PQQ synthesis protein F-like C-terminal lobe" evidence="11">
    <location>
        <begin position="801"/>
        <end position="897"/>
    </location>
</feature>
<evidence type="ECO:0000256" key="5">
    <source>
        <dbReference type="ARBA" id="ARBA00022833"/>
    </source>
</evidence>
<dbReference type="InterPro" id="IPR050626">
    <property type="entry name" value="Peptidase_M16"/>
</dbReference>
<dbReference type="InterPro" id="IPR032632">
    <property type="entry name" value="Peptidase_M16_M"/>
</dbReference>
<dbReference type="InterPro" id="IPR054734">
    <property type="entry name" value="PqqF-like_C_4"/>
</dbReference>
<dbReference type="GO" id="GO:0051603">
    <property type="term" value="P:proteolysis involved in protein catabolic process"/>
    <property type="evidence" value="ECO:0007669"/>
    <property type="project" value="TreeGrafter"/>
</dbReference>
<name>A0A7H9HU92_9SACH</name>
<keyword evidence="4" id="KW-0378">Hydrolase</keyword>
<evidence type="ECO:0000313" key="13">
    <source>
        <dbReference type="Proteomes" id="UP000510647"/>
    </source>
</evidence>
<evidence type="ECO:0000256" key="4">
    <source>
        <dbReference type="ARBA" id="ARBA00022801"/>
    </source>
</evidence>
<dbReference type="PANTHER" id="PTHR43690:SF18">
    <property type="entry name" value="INSULIN-DEGRADING ENZYME-RELATED"/>
    <property type="match status" value="1"/>
</dbReference>
<dbReference type="PROSITE" id="PS00143">
    <property type="entry name" value="INSULINASE"/>
    <property type="match status" value="1"/>
</dbReference>
<feature type="domain" description="Peptidase M16 C-terminal" evidence="9">
    <location>
        <begin position="230"/>
        <end position="400"/>
    </location>
</feature>
<keyword evidence="6" id="KW-0482">Metalloprotease</keyword>
<dbReference type="InterPro" id="IPR001431">
    <property type="entry name" value="Pept_M16_Zn_BS"/>
</dbReference>
<evidence type="ECO:0000259" key="10">
    <source>
        <dbReference type="Pfam" id="PF16187"/>
    </source>
</evidence>
<evidence type="ECO:0000259" key="8">
    <source>
        <dbReference type="Pfam" id="PF00675"/>
    </source>
</evidence>
<proteinExistence type="inferred from homology"/>
<dbReference type="GO" id="GO:0005739">
    <property type="term" value="C:mitochondrion"/>
    <property type="evidence" value="ECO:0007669"/>
    <property type="project" value="TreeGrafter"/>
</dbReference>
<dbReference type="Proteomes" id="UP000510647">
    <property type="component" value="Chromosome 5"/>
</dbReference>
<evidence type="ECO:0000256" key="7">
    <source>
        <dbReference type="RuleBase" id="RU004447"/>
    </source>
</evidence>
<keyword evidence="3" id="KW-0479">Metal-binding</keyword>
<dbReference type="Pfam" id="PF16187">
    <property type="entry name" value="Peptidase_M16_M"/>
    <property type="match status" value="1"/>
</dbReference>
<keyword evidence="2" id="KW-0645">Protease</keyword>
<accession>A0A7H9HU92</accession>
<feature type="domain" description="Peptidase M16 N-terminal" evidence="8">
    <location>
        <begin position="68"/>
        <end position="201"/>
    </location>
</feature>
<dbReference type="Pfam" id="PF22456">
    <property type="entry name" value="PqqF-like_C_4"/>
    <property type="match status" value="1"/>
</dbReference>
<dbReference type="OrthoDB" id="952271at2759"/>
<dbReference type="GO" id="GO:0004222">
    <property type="term" value="F:metalloendopeptidase activity"/>
    <property type="evidence" value="ECO:0007669"/>
    <property type="project" value="InterPro"/>
</dbReference>
<protein>
    <submittedName>
        <fullName evidence="12">Uncharacterized protein</fullName>
    </submittedName>
</protein>
<dbReference type="Pfam" id="PF00675">
    <property type="entry name" value="Peptidase_M16"/>
    <property type="match status" value="1"/>
</dbReference>
<dbReference type="GO" id="GO:0046872">
    <property type="term" value="F:metal ion binding"/>
    <property type="evidence" value="ECO:0007669"/>
    <property type="project" value="UniProtKB-KW"/>
</dbReference>
<comment type="similarity">
    <text evidence="1 7">Belongs to the peptidase M16 family.</text>
</comment>
<evidence type="ECO:0000256" key="1">
    <source>
        <dbReference type="ARBA" id="ARBA00007261"/>
    </source>
</evidence>
<evidence type="ECO:0000313" key="12">
    <source>
        <dbReference type="EMBL" id="QLQ80813.1"/>
    </source>
</evidence>
<dbReference type="FunFam" id="3.30.830.10:FF:000003">
    <property type="entry name" value="Insulin-degrading enzyme"/>
    <property type="match status" value="1"/>
</dbReference>